<comment type="caution">
    <text evidence="1">The sequence shown here is derived from an EMBL/GenBank/DDBJ whole genome shotgun (WGS) entry which is preliminary data.</text>
</comment>
<organism evidence="1 2">
    <name type="scientific">Stephania japonica</name>
    <dbReference type="NCBI Taxonomy" id="461633"/>
    <lineage>
        <taxon>Eukaryota</taxon>
        <taxon>Viridiplantae</taxon>
        <taxon>Streptophyta</taxon>
        <taxon>Embryophyta</taxon>
        <taxon>Tracheophyta</taxon>
        <taxon>Spermatophyta</taxon>
        <taxon>Magnoliopsida</taxon>
        <taxon>Ranunculales</taxon>
        <taxon>Menispermaceae</taxon>
        <taxon>Menispermoideae</taxon>
        <taxon>Cissampelideae</taxon>
        <taxon>Stephania</taxon>
    </lineage>
</organism>
<dbReference type="InterPro" id="IPR001806">
    <property type="entry name" value="Small_GTPase"/>
</dbReference>
<dbReference type="Pfam" id="PF00071">
    <property type="entry name" value="Ras"/>
    <property type="match status" value="1"/>
</dbReference>
<dbReference type="GO" id="GO:0003924">
    <property type="term" value="F:GTPase activity"/>
    <property type="evidence" value="ECO:0007669"/>
    <property type="project" value="InterPro"/>
</dbReference>
<dbReference type="PROSITE" id="PS51419">
    <property type="entry name" value="RAB"/>
    <property type="match status" value="1"/>
</dbReference>
<dbReference type="InterPro" id="IPR027417">
    <property type="entry name" value="P-loop_NTPase"/>
</dbReference>
<keyword evidence="2" id="KW-1185">Reference proteome</keyword>
<dbReference type="Proteomes" id="UP001417504">
    <property type="component" value="Unassembled WGS sequence"/>
</dbReference>
<dbReference type="SUPFAM" id="SSF52540">
    <property type="entry name" value="P-loop containing nucleoside triphosphate hydrolases"/>
    <property type="match status" value="1"/>
</dbReference>
<gene>
    <name evidence="1" type="ORF">Sjap_013318</name>
</gene>
<proteinExistence type="predicted"/>
<dbReference type="GO" id="GO:0005525">
    <property type="term" value="F:GTP binding"/>
    <property type="evidence" value="ECO:0007669"/>
    <property type="project" value="InterPro"/>
</dbReference>
<evidence type="ECO:0000313" key="1">
    <source>
        <dbReference type="EMBL" id="KAK9123716.1"/>
    </source>
</evidence>
<sequence length="131" mass="14918">MGGKWRKVDDEEDDDEVHLNIQEATPTNFIDPNNSRILQDKQFRTIASSYYLETSSNYKGAHGITIVHDVLEMESFNNVKQWLSDVMEMESFNVSTMTKLVDQKVVNAEVVAKNLTPGHTRANVGQEVRTE</sequence>
<protein>
    <submittedName>
        <fullName evidence="1">Uncharacterized protein</fullName>
    </submittedName>
</protein>
<evidence type="ECO:0000313" key="2">
    <source>
        <dbReference type="Proteomes" id="UP001417504"/>
    </source>
</evidence>
<reference evidence="1 2" key="1">
    <citation type="submission" date="2024-01" db="EMBL/GenBank/DDBJ databases">
        <title>Genome assemblies of Stephania.</title>
        <authorList>
            <person name="Yang L."/>
        </authorList>
    </citation>
    <scope>NUCLEOTIDE SEQUENCE [LARGE SCALE GENOMIC DNA]</scope>
    <source>
        <strain evidence="1">QJT</strain>
        <tissue evidence="1">Leaf</tissue>
    </source>
</reference>
<dbReference type="Gene3D" id="3.40.50.300">
    <property type="entry name" value="P-loop containing nucleotide triphosphate hydrolases"/>
    <property type="match status" value="1"/>
</dbReference>
<name>A0AAP0P169_9MAGN</name>
<accession>A0AAP0P169</accession>
<dbReference type="AlphaFoldDB" id="A0AAP0P169"/>
<dbReference type="EMBL" id="JBBNAE010000005">
    <property type="protein sequence ID" value="KAK9123716.1"/>
    <property type="molecule type" value="Genomic_DNA"/>
</dbReference>